<evidence type="ECO:0000259" key="12">
    <source>
        <dbReference type="Pfam" id="PF25005"/>
    </source>
</evidence>
<dbReference type="Gene3D" id="3.40.5.50">
    <property type="match status" value="1"/>
</dbReference>
<evidence type="ECO:0000256" key="5">
    <source>
        <dbReference type="ARBA" id="ARBA00022792"/>
    </source>
</evidence>
<keyword evidence="9" id="KW-0539">Nucleus</keyword>
<keyword evidence="4" id="KW-0235">DNA replication</keyword>
<dbReference type="CDD" id="cd21694">
    <property type="entry name" value="GINS_B_Psf2"/>
    <property type="match status" value="1"/>
</dbReference>
<dbReference type="CDD" id="cd11712">
    <property type="entry name" value="GINS_A_psf2"/>
    <property type="match status" value="1"/>
</dbReference>
<dbReference type="STRING" id="174720.A0A0N5C458"/>
<dbReference type="InterPro" id="IPR021151">
    <property type="entry name" value="GINS_A"/>
</dbReference>
<dbReference type="PANTHER" id="PTHR12772:SF0">
    <property type="entry name" value="DNA REPLICATION COMPLEX GINS PROTEIN PSF2"/>
    <property type="match status" value="1"/>
</dbReference>
<dbReference type="WBParaSite" id="SPAL_0001274300.3">
    <property type="protein sequence ID" value="SPAL_0001274300.3"/>
    <property type="gene ID" value="SPAL_0001274300"/>
</dbReference>
<comment type="similarity">
    <text evidence="3">Belongs to the GINS2/PSF2 family.</text>
</comment>
<feature type="domain" description="DNA replication complex GINS protein PSF2 N-terminal" evidence="12">
    <location>
        <begin position="3"/>
        <end position="61"/>
    </location>
</feature>
<reference evidence="14" key="1">
    <citation type="submission" date="2017-02" db="UniProtKB">
        <authorList>
            <consortium name="WormBaseParasite"/>
        </authorList>
    </citation>
    <scope>IDENTIFICATION</scope>
</reference>
<feature type="domain" description="GINS subunit" evidence="11">
    <location>
        <begin position="65"/>
        <end position="160"/>
    </location>
</feature>
<keyword evidence="5" id="KW-0999">Mitochondrion inner membrane</keyword>
<accession>A0A0N5C458</accession>
<evidence type="ECO:0000256" key="7">
    <source>
        <dbReference type="ARBA" id="ARBA00023128"/>
    </source>
</evidence>
<evidence type="ECO:0000256" key="10">
    <source>
        <dbReference type="ARBA" id="ARBA00030871"/>
    </source>
</evidence>
<evidence type="ECO:0000256" key="9">
    <source>
        <dbReference type="ARBA" id="ARBA00023242"/>
    </source>
</evidence>
<dbReference type="Gene3D" id="1.20.58.1020">
    <property type="match status" value="1"/>
</dbReference>
<dbReference type="Pfam" id="PF02046">
    <property type="entry name" value="COX6A"/>
    <property type="match status" value="1"/>
</dbReference>
<dbReference type="Gene3D" id="4.10.95.10">
    <property type="entry name" value="Cytochrome c oxidase, subunit VIa"/>
    <property type="match status" value="1"/>
</dbReference>
<dbReference type="Pfam" id="PF25005">
    <property type="entry name" value="PSF2_N"/>
    <property type="match status" value="1"/>
</dbReference>
<evidence type="ECO:0000256" key="1">
    <source>
        <dbReference type="ARBA" id="ARBA00004123"/>
    </source>
</evidence>
<keyword evidence="6" id="KW-0809">Transit peptide</keyword>
<organism evidence="13 14">
    <name type="scientific">Strongyloides papillosus</name>
    <name type="common">Intestinal threadworm</name>
    <dbReference type="NCBI Taxonomy" id="174720"/>
    <lineage>
        <taxon>Eukaryota</taxon>
        <taxon>Metazoa</taxon>
        <taxon>Ecdysozoa</taxon>
        <taxon>Nematoda</taxon>
        <taxon>Chromadorea</taxon>
        <taxon>Rhabditida</taxon>
        <taxon>Tylenchina</taxon>
        <taxon>Panagrolaimomorpha</taxon>
        <taxon>Strongyloidoidea</taxon>
        <taxon>Strongyloididae</taxon>
        <taxon>Strongyloides</taxon>
    </lineage>
</organism>
<keyword evidence="7" id="KW-0496">Mitochondrion</keyword>
<evidence type="ECO:0000313" key="13">
    <source>
        <dbReference type="Proteomes" id="UP000046392"/>
    </source>
</evidence>
<dbReference type="InterPro" id="IPR001349">
    <property type="entry name" value="Cyt_c_oxidase_su6a"/>
</dbReference>
<evidence type="ECO:0000256" key="4">
    <source>
        <dbReference type="ARBA" id="ARBA00022705"/>
    </source>
</evidence>
<dbReference type="AlphaFoldDB" id="A0A0N5C458"/>
<dbReference type="PANTHER" id="PTHR12772">
    <property type="entry name" value="DNA REPLICATION COMPLEX GINS PROTEIN PSF2"/>
    <property type="match status" value="1"/>
</dbReference>
<evidence type="ECO:0000256" key="2">
    <source>
        <dbReference type="ARBA" id="ARBA00004273"/>
    </source>
</evidence>
<keyword evidence="8" id="KW-0472">Membrane</keyword>
<evidence type="ECO:0000256" key="8">
    <source>
        <dbReference type="ARBA" id="ARBA00023136"/>
    </source>
</evidence>
<dbReference type="InterPro" id="IPR036224">
    <property type="entry name" value="GINS_bundle-like_dom_sf"/>
</dbReference>
<evidence type="ECO:0000259" key="11">
    <source>
        <dbReference type="Pfam" id="PF05916"/>
    </source>
</evidence>
<dbReference type="Pfam" id="PF05916">
    <property type="entry name" value="Sld5"/>
    <property type="match status" value="1"/>
</dbReference>
<dbReference type="SUPFAM" id="SSF160059">
    <property type="entry name" value="PriA/YqbF domain"/>
    <property type="match status" value="1"/>
</dbReference>
<dbReference type="GO" id="GO:0000727">
    <property type="term" value="P:double-strand break repair via break-induced replication"/>
    <property type="evidence" value="ECO:0007669"/>
    <property type="project" value="TreeGrafter"/>
</dbReference>
<dbReference type="InterPro" id="IPR056784">
    <property type="entry name" value="PSF2_N"/>
</dbReference>
<dbReference type="SUPFAM" id="SSF158573">
    <property type="entry name" value="GINS helical bundle-like"/>
    <property type="match status" value="1"/>
</dbReference>
<dbReference type="Proteomes" id="UP000046392">
    <property type="component" value="Unplaced"/>
</dbReference>
<evidence type="ECO:0000256" key="3">
    <source>
        <dbReference type="ARBA" id="ARBA00010565"/>
    </source>
</evidence>
<dbReference type="InterPro" id="IPR036418">
    <property type="entry name" value="Cyt_c_oxidase_su6a_sf"/>
</dbReference>
<sequence>MGIEECQFIAEQSLITFVPNFNAEEEEFSSAGLVKFEAGLPVEIPIWMASILKARSKGSIVAPEWLNPQTIEQYIQSEKEQFTFTMLPDNFFCISLILINKFKNDIENIDAIKILIQDLWDKRLWKMRSSLVKFFVQENMCHVRINNITLFESCYIGPIIYTGTKSLDDIRKIKMAVSKVNLLVPNIGSKMTVRHSSGMSFGSWKFDNYKKAFLSSMKPAEAVKTQYKKIFLFISIPLLSLTAYTSYKDHQKHHEHGRQEHVAYDYLNIRKKAFPFNDGNHTLFHNPESQYVPGVGYEKDPHH</sequence>
<comment type="subcellular location">
    <subcellularLocation>
        <location evidence="2">Mitochondrion inner membrane</location>
    </subcellularLocation>
    <subcellularLocation>
        <location evidence="1">Nucleus</location>
    </subcellularLocation>
</comment>
<dbReference type="GO" id="GO:0005743">
    <property type="term" value="C:mitochondrial inner membrane"/>
    <property type="evidence" value="ECO:0007669"/>
    <property type="project" value="UniProtKB-SubCell"/>
</dbReference>
<dbReference type="SUPFAM" id="SSF81411">
    <property type="entry name" value="Mitochondrial cytochrome c oxidase subunit VIa"/>
    <property type="match status" value="1"/>
</dbReference>
<dbReference type="GO" id="GO:0006260">
    <property type="term" value="P:DNA replication"/>
    <property type="evidence" value="ECO:0007669"/>
    <property type="project" value="UniProtKB-KW"/>
</dbReference>
<evidence type="ECO:0000313" key="14">
    <source>
        <dbReference type="WBParaSite" id="SPAL_0001274300.3"/>
    </source>
</evidence>
<name>A0A0N5C458_STREA</name>
<dbReference type="GO" id="GO:0000811">
    <property type="term" value="C:GINS complex"/>
    <property type="evidence" value="ECO:0007669"/>
    <property type="project" value="TreeGrafter"/>
</dbReference>
<protein>
    <recommendedName>
        <fullName evidence="10">GINS complex subunit 2</fullName>
    </recommendedName>
</protein>
<keyword evidence="13" id="KW-1185">Reference proteome</keyword>
<evidence type="ECO:0000256" key="6">
    <source>
        <dbReference type="ARBA" id="ARBA00022946"/>
    </source>
</evidence>
<dbReference type="InterPro" id="IPR007257">
    <property type="entry name" value="GINS_Psf2"/>
</dbReference>
<proteinExistence type="inferred from homology"/>